<organism evidence="2 3">
    <name type="scientific">Trichoderma harzianum CBS 226.95</name>
    <dbReference type="NCBI Taxonomy" id="983964"/>
    <lineage>
        <taxon>Eukaryota</taxon>
        <taxon>Fungi</taxon>
        <taxon>Dikarya</taxon>
        <taxon>Ascomycota</taxon>
        <taxon>Pezizomycotina</taxon>
        <taxon>Sordariomycetes</taxon>
        <taxon>Hypocreomycetidae</taxon>
        <taxon>Hypocreales</taxon>
        <taxon>Hypocreaceae</taxon>
        <taxon>Trichoderma</taxon>
    </lineage>
</organism>
<name>A0A2T4AK39_TRIHA</name>
<evidence type="ECO:0000256" key="1">
    <source>
        <dbReference type="SAM" id="MobiDB-lite"/>
    </source>
</evidence>
<dbReference type="AlphaFoldDB" id="A0A2T4AK39"/>
<evidence type="ECO:0000313" key="2">
    <source>
        <dbReference type="EMBL" id="PTB57423.1"/>
    </source>
</evidence>
<gene>
    <name evidence="2" type="ORF">M431DRAFT_547714</name>
</gene>
<evidence type="ECO:0000313" key="3">
    <source>
        <dbReference type="Proteomes" id="UP000241690"/>
    </source>
</evidence>
<protein>
    <submittedName>
        <fullName evidence="2">Uncharacterized protein</fullName>
    </submittedName>
</protein>
<dbReference type="Proteomes" id="UP000241690">
    <property type="component" value="Unassembled WGS sequence"/>
</dbReference>
<feature type="compositionally biased region" description="Polar residues" evidence="1">
    <location>
        <begin position="1"/>
        <end position="10"/>
    </location>
</feature>
<dbReference type="GeneID" id="36629833"/>
<proteinExistence type="predicted"/>
<dbReference type="EMBL" id="KZ679677">
    <property type="protein sequence ID" value="PTB57423.1"/>
    <property type="molecule type" value="Genomic_DNA"/>
</dbReference>
<reference evidence="2 3" key="1">
    <citation type="submission" date="2016-07" db="EMBL/GenBank/DDBJ databases">
        <title>Multiple horizontal gene transfer events from other fungi enriched the ability of initially mycotrophic Trichoderma (Ascomycota) to feed on dead plant biomass.</title>
        <authorList>
            <consortium name="DOE Joint Genome Institute"/>
            <person name="Aerts A."/>
            <person name="Atanasova L."/>
            <person name="Chenthamara K."/>
            <person name="Zhang J."/>
            <person name="Grujic M."/>
            <person name="Henrissat B."/>
            <person name="Kuo A."/>
            <person name="Salamov A."/>
            <person name="Lipzen A."/>
            <person name="Labutti K."/>
            <person name="Barry K."/>
            <person name="Miao Y."/>
            <person name="Rahimi M.J."/>
            <person name="Shen Q."/>
            <person name="Grigoriev I.V."/>
            <person name="Kubicek C.P."/>
            <person name="Druzhinina I.S."/>
        </authorList>
    </citation>
    <scope>NUCLEOTIDE SEQUENCE [LARGE SCALE GENOMIC DNA]</scope>
    <source>
        <strain evidence="2 3">CBS 226.95</strain>
    </source>
</reference>
<keyword evidence="3" id="KW-1185">Reference proteome</keyword>
<sequence>MMPSAPQTYKDTGKEMRVFNSPDTTGKSPLAMASPSMQLIRQRFRQDLSNLLLQGQLKELFIKCSEEDRIVLTDYMHEFWIHTFVTAKYWGRGPLLWTIDMIIELTLSPSVIPSSAATTPAICFAPSPLPPHDEAAFLPTPSQHCRWVIHVTHQQQYASKEEDKMTTKSSHPLEEPWSLAERNNHSFPQSIQQSITESTFTSLSPEHLPVSNSLIAESLRTVPSSLQLESLRFAIMAGNIESSLKEVYPYHLAASYLDGGNTCCSLLTTLLECIEDVYPVAKNYEDIMGHTVLDSLTISIIRSHTRVRPREVSSNFIDTDAYPGEERDACGRWDVDFPAIRRLFQRGKYRVPFNWKHPFCHSSVQAVCHNMMRIFSPGDYIPHINRFSGLFIRHCVSCGTKLSLGTLHLIVVLAYHLANSGVQGETLFGAMAMLVCLLRLGANVSLQAEVSFDEILGLTSATRCHHAKLDADGFMQTVPAATVDGWSPECQIGWHCMRGILQLAKSGKIHRPSTITSAQSDSGDPFDSMVIDGDDVSTVHGSTASCQLVLTYHQYSSFPCGNPQLGLIWAAIQAEMLTYRKIEDLDSWISDNFSMGALKKWLRGESVELEMPFVQRDMLQAHTICGCNYEGSVNLYSVPFMPFVTMSKWGREMLDISLATLPDFLIPLLANDIQKPHSLSSGLILRTWLPVSPDSLAVSIDTDLSTAPFELNTTRDFLSQAYIPM</sequence>
<feature type="region of interest" description="Disordered" evidence="1">
    <location>
        <begin position="1"/>
        <end position="25"/>
    </location>
</feature>
<dbReference type="STRING" id="983964.A0A2T4AK39"/>
<dbReference type="RefSeq" id="XP_024777100.1">
    <property type="nucleotide sequence ID" value="XM_024921253.1"/>
</dbReference>
<accession>A0A2T4AK39</accession>